<dbReference type="InterPro" id="IPR018874">
    <property type="entry name" value="Phage_Mx8_p63_C"/>
</dbReference>
<feature type="domain" description="Bacteriophage Mx8 p63 C-terminal" evidence="2">
    <location>
        <begin position="204"/>
        <end position="295"/>
    </location>
</feature>
<dbReference type="RefSeq" id="WP_146986804.1">
    <property type="nucleotide sequence ID" value="NZ_VITY01000005.1"/>
</dbReference>
<proteinExistence type="predicted"/>
<dbReference type="EMBL" id="VITY01000005">
    <property type="protein sequence ID" value="TWC00450.1"/>
    <property type="molecule type" value="Genomic_DNA"/>
</dbReference>
<comment type="caution">
    <text evidence="3">The sequence shown here is derived from an EMBL/GenBank/DDBJ whole genome shotgun (WGS) entry which is preliminary data.</text>
</comment>
<dbReference type="AlphaFoldDB" id="A0A560LZ05"/>
<evidence type="ECO:0000256" key="1">
    <source>
        <dbReference type="SAM" id="MobiDB-lite"/>
    </source>
</evidence>
<dbReference type="Pfam" id="PF10546">
    <property type="entry name" value="P63C"/>
    <property type="match status" value="1"/>
</dbReference>
<evidence type="ECO:0000313" key="3">
    <source>
        <dbReference type="EMBL" id="TWC00450.1"/>
    </source>
</evidence>
<protein>
    <submittedName>
        <fullName evidence="3">P63C domain-containing protein</fullName>
    </submittedName>
</protein>
<evidence type="ECO:0000259" key="2">
    <source>
        <dbReference type="Pfam" id="PF10546"/>
    </source>
</evidence>
<sequence length="361" mass="40282">MANEPSGKAKGGAARAAALSPERRKEIAKKAIEARWAKNLPRATHEGPVRIGEAIIPAANLSDGRRVLSQGQFLRAIGRSSTPKAGTGVQSTLDELPSFLQAKALEPFISNELRDSTKPIFYLDMSGNRAVGYDALMLPLVCNVYLDFRTSELVTNKKVPTRYAHIIEACDMLSRGLQRLGIIGLVDEATGFQASRDREALQEMLDRFLRHELAAWAKRFPDEFYEHIFRLRGWKWHGRSKNPPQVVAAYTKDIVYARLAPQILDELEKRNPIEGGRRKGAHHQLLTEDVGHPALAQHLHAVVTLMRVSKTWSQFKLMLDIAHPKRGDTLQLPLMAETTVAHEPDPEPVPSPQADLFGHPK</sequence>
<accession>A0A560LZ05</accession>
<evidence type="ECO:0000313" key="4">
    <source>
        <dbReference type="Proteomes" id="UP000321304"/>
    </source>
</evidence>
<dbReference type="Proteomes" id="UP000321304">
    <property type="component" value="Unassembled WGS sequence"/>
</dbReference>
<name>A0A560LZ05_9BRAD</name>
<feature type="region of interest" description="Disordered" evidence="1">
    <location>
        <begin position="1"/>
        <end position="22"/>
    </location>
</feature>
<dbReference type="OrthoDB" id="4762429at2"/>
<feature type="region of interest" description="Disordered" evidence="1">
    <location>
        <begin position="341"/>
        <end position="361"/>
    </location>
</feature>
<reference evidence="3 4" key="1">
    <citation type="submission" date="2019-06" db="EMBL/GenBank/DDBJ databases">
        <title>Genomic Encyclopedia of Type Strains, Phase IV (KMG-V): Genome sequencing to study the core and pangenomes of soil and plant-associated prokaryotes.</title>
        <authorList>
            <person name="Whitman W."/>
        </authorList>
    </citation>
    <scope>NUCLEOTIDE SEQUENCE [LARGE SCALE GENOMIC DNA]</scope>
    <source>
        <strain evidence="3 4">BR 10355</strain>
    </source>
</reference>
<gene>
    <name evidence="3" type="ORF">FBZ93_105247</name>
</gene>
<keyword evidence="4" id="KW-1185">Reference proteome</keyword>
<organism evidence="3 4">
    <name type="scientific">Bradyrhizobium macuxiense</name>
    <dbReference type="NCBI Taxonomy" id="1755647"/>
    <lineage>
        <taxon>Bacteria</taxon>
        <taxon>Pseudomonadati</taxon>
        <taxon>Pseudomonadota</taxon>
        <taxon>Alphaproteobacteria</taxon>
        <taxon>Hyphomicrobiales</taxon>
        <taxon>Nitrobacteraceae</taxon>
        <taxon>Bradyrhizobium</taxon>
    </lineage>
</organism>